<protein>
    <submittedName>
        <fullName evidence="1">Uncharacterized protein</fullName>
    </submittedName>
</protein>
<comment type="caution">
    <text evidence="1">The sequence shown here is derived from an EMBL/GenBank/DDBJ whole genome shotgun (WGS) entry which is preliminary data.</text>
</comment>
<dbReference type="RefSeq" id="XP_066629985.1">
    <property type="nucleotide sequence ID" value="XM_066779181.1"/>
</dbReference>
<evidence type="ECO:0000313" key="1">
    <source>
        <dbReference type="EMBL" id="KAL0256956.1"/>
    </source>
</evidence>
<dbReference type="GeneID" id="92011851"/>
<name>A0ABR3CB14_9PEZI</name>
<sequence length="142" mass="16261">MPAPRLGETLERLRVYGIGWDGWEMDLDWRENLFGSLKFLRRLKVLEIPVQAPIAKLLHLLPDSLEELHLAPNAGPFPPSEWIVGVSEAMTRLAFAGLRSLRKIILKLGWRDHVPQALRDMMHTTCSELGIELKIVDYHAFL</sequence>
<gene>
    <name evidence="1" type="ORF">SLS55_007766</name>
</gene>
<proteinExistence type="predicted"/>
<reference evidence="1 2" key="1">
    <citation type="submission" date="2024-02" db="EMBL/GenBank/DDBJ databases">
        <title>De novo assembly and annotation of 12 fungi associated with fruit tree decline syndrome in Ontario, Canada.</title>
        <authorList>
            <person name="Sulman M."/>
            <person name="Ellouze W."/>
            <person name="Ilyukhin E."/>
        </authorList>
    </citation>
    <scope>NUCLEOTIDE SEQUENCE [LARGE SCALE GENOMIC DNA]</scope>
    <source>
        <strain evidence="1 2">FDS-637</strain>
    </source>
</reference>
<dbReference type="Proteomes" id="UP001430584">
    <property type="component" value="Unassembled WGS sequence"/>
</dbReference>
<accession>A0ABR3CB14</accession>
<keyword evidence="2" id="KW-1185">Reference proteome</keyword>
<organism evidence="1 2">
    <name type="scientific">Diplodia seriata</name>
    <dbReference type="NCBI Taxonomy" id="420778"/>
    <lineage>
        <taxon>Eukaryota</taxon>
        <taxon>Fungi</taxon>
        <taxon>Dikarya</taxon>
        <taxon>Ascomycota</taxon>
        <taxon>Pezizomycotina</taxon>
        <taxon>Dothideomycetes</taxon>
        <taxon>Dothideomycetes incertae sedis</taxon>
        <taxon>Botryosphaeriales</taxon>
        <taxon>Botryosphaeriaceae</taxon>
        <taxon>Diplodia</taxon>
    </lineage>
</organism>
<dbReference type="EMBL" id="JAJVCZ030000008">
    <property type="protein sequence ID" value="KAL0256956.1"/>
    <property type="molecule type" value="Genomic_DNA"/>
</dbReference>
<evidence type="ECO:0000313" key="2">
    <source>
        <dbReference type="Proteomes" id="UP001430584"/>
    </source>
</evidence>